<dbReference type="Pfam" id="PF13377">
    <property type="entry name" value="Peripla_BP_3"/>
    <property type="match status" value="1"/>
</dbReference>
<dbReference type="InterPro" id="IPR000843">
    <property type="entry name" value="HTH_LacI"/>
</dbReference>
<name>A0A0R1XSC5_9LACO</name>
<evidence type="ECO:0000313" key="6">
    <source>
        <dbReference type="Proteomes" id="UP000051236"/>
    </source>
</evidence>
<keyword evidence="6" id="KW-1185">Reference proteome</keyword>
<evidence type="ECO:0000313" key="5">
    <source>
        <dbReference type="EMBL" id="KRM33074.1"/>
    </source>
</evidence>
<dbReference type="SMART" id="SM00354">
    <property type="entry name" value="HTH_LACI"/>
    <property type="match status" value="1"/>
</dbReference>
<dbReference type="CDD" id="cd01392">
    <property type="entry name" value="HTH_LacI"/>
    <property type="match status" value="1"/>
</dbReference>
<dbReference type="SUPFAM" id="SSF47413">
    <property type="entry name" value="lambda repressor-like DNA-binding domains"/>
    <property type="match status" value="1"/>
</dbReference>
<dbReference type="Proteomes" id="UP000051236">
    <property type="component" value="Unassembled WGS sequence"/>
</dbReference>
<dbReference type="Gene3D" id="1.10.260.40">
    <property type="entry name" value="lambda repressor-like DNA-binding domains"/>
    <property type="match status" value="1"/>
</dbReference>
<sequence length="366" mass="40385">MICLKQQLSIQQGETPMATIRDISKAAQVSPGTVSRALNPEQQSSVSKATRLKVQKIAREMAYQLPQKKTKTAPKQKKLPPVRHFIVLNTHTPEEEAKDEYWRLVRLGISEQAKKENIAIDQVIDMNNGLDPETIAPYDAVLIVGTPSLDSVRQLKQANPNILVVDGGSYFENSVDIVSTNFDELTKAILDTLAAHTTKDIALINGPRIELQLDGSRLDGAEDPRTLAYREWVEIHHKKQLFKQTAWSNTAAKLACDELLAQNGANLGAIVVASDSLFVIGVMKSLAEHHLVVGRDIFLVSYDDADFAQFLTPALSTAWLPKAELGAAAVIHAKTLSDTTAKTWTTRVILPGEVKYRETFDPKRSS</sequence>
<protein>
    <submittedName>
        <fullName evidence="5">LacI family transcriptional regulator</fullName>
    </submittedName>
</protein>
<dbReference type="InterPro" id="IPR028082">
    <property type="entry name" value="Peripla_BP_I"/>
</dbReference>
<dbReference type="PROSITE" id="PS50932">
    <property type="entry name" value="HTH_LACI_2"/>
    <property type="match status" value="1"/>
</dbReference>
<dbReference type="InterPro" id="IPR010982">
    <property type="entry name" value="Lambda_DNA-bd_dom_sf"/>
</dbReference>
<dbReference type="EMBL" id="AZGA01000057">
    <property type="protein sequence ID" value="KRM33074.1"/>
    <property type="molecule type" value="Genomic_DNA"/>
</dbReference>
<dbReference type="GO" id="GO:0000976">
    <property type="term" value="F:transcription cis-regulatory region binding"/>
    <property type="evidence" value="ECO:0007669"/>
    <property type="project" value="TreeGrafter"/>
</dbReference>
<evidence type="ECO:0000256" key="3">
    <source>
        <dbReference type="ARBA" id="ARBA00023163"/>
    </source>
</evidence>
<evidence type="ECO:0000256" key="2">
    <source>
        <dbReference type="ARBA" id="ARBA00023125"/>
    </source>
</evidence>
<keyword evidence="1" id="KW-0805">Transcription regulation</keyword>
<proteinExistence type="predicted"/>
<dbReference type="SUPFAM" id="SSF53822">
    <property type="entry name" value="Periplasmic binding protein-like I"/>
    <property type="match status" value="1"/>
</dbReference>
<evidence type="ECO:0000259" key="4">
    <source>
        <dbReference type="PROSITE" id="PS50932"/>
    </source>
</evidence>
<dbReference type="InterPro" id="IPR046335">
    <property type="entry name" value="LacI/GalR-like_sensor"/>
</dbReference>
<keyword evidence="2" id="KW-0238">DNA-binding</keyword>
<dbReference type="PANTHER" id="PTHR30146:SF149">
    <property type="entry name" value="HTH-TYPE TRANSCRIPTIONAL REGULATOR EBGR"/>
    <property type="match status" value="1"/>
</dbReference>
<evidence type="ECO:0000256" key="1">
    <source>
        <dbReference type="ARBA" id="ARBA00023015"/>
    </source>
</evidence>
<gene>
    <name evidence="5" type="ORF">FC83_GL003154</name>
</gene>
<dbReference type="eggNOG" id="COG1609">
    <property type="taxonomic scope" value="Bacteria"/>
</dbReference>
<feature type="domain" description="HTH lacI-type" evidence="4">
    <location>
        <begin position="18"/>
        <end position="64"/>
    </location>
</feature>
<dbReference type="GO" id="GO:0003700">
    <property type="term" value="F:DNA-binding transcription factor activity"/>
    <property type="evidence" value="ECO:0007669"/>
    <property type="project" value="TreeGrafter"/>
</dbReference>
<dbReference type="Pfam" id="PF00356">
    <property type="entry name" value="LacI"/>
    <property type="match status" value="1"/>
</dbReference>
<dbReference type="AlphaFoldDB" id="A0A0R1XSC5"/>
<comment type="caution">
    <text evidence="5">The sequence shown here is derived from an EMBL/GenBank/DDBJ whole genome shotgun (WGS) entry which is preliminary data.</text>
</comment>
<dbReference type="PANTHER" id="PTHR30146">
    <property type="entry name" value="LACI-RELATED TRANSCRIPTIONAL REPRESSOR"/>
    <property type="match status" value="1"/>
</dbReference>
<accession>A0A0R1XSC5</accession>
<dbReference type="PATRIC" id="fig|1423734.3.peg.3203"/>
<organism evidence="5 6">
    <name type="scientific">Agrilactobacillus composti DSM 18527 = JCM 14202</name>
    <dbReference type="NCBI Taxonomy" id="1423734"/>
    <lineage>
        <taxon>Bacteria</taxon>
        <taxon>Bacillati</taxon>
        <taxon>Bacillota</taxon>
        <taxon>Bacilli</taxon>
        <taxon>Lactobacillales</taxon>
        <taxon>Lactobacillaceae</taxon>
        <taxon>Agrilactobacillus</taxon>
    </lineage>
</organism>
<dbReference type="Gene3D" id="3.40.50.2300">
    <property type="match status" value="2"/>
</dbReference>
<keyword evidence="3" id="KW-0804">Transcription</keyword>
<dbReference type="STRING" id="1423734.FC83_GL003154"/>
<reference evidence="5 6" key="1">
    <citation type="journal article" date="2015" name="Genome Announc.">
        <title>Expanding the biotechnology potential of lactobacilli through comparative genomics of 213 strains and associated genera.</title>
        <authorList>
            <person name="Sun Z."/>
            <person name="Harris H.M."/>
            <person name="McCann A."/>
            <person name="Guo C."/>
            <person name="Argimon S."/>
            <person name="Zhang W."/>
            <person name="Yang X."/>
            <person name="Jeffery I.B."/>
            <person name="Cooney J.C."/>
            <person name="Kagawa T.F."/>
            <person name="Liu W."/>
            <person name="Song Y."/>
            <person name="Salvetti E."/>
            <person name="Wrobel A."/>
            <person name="Rasinkangas P."/>
            <person name="Parkhill J."/>
            <person name="Rea M.C."/>
            <person name="O'Sullivan O."/>
            <person name="Ritari J."/>
            <person name="Douillard F.P."/>
            <person name="Paul Ross R."/>
            <person name="Yang R."/>
            <person name="Briner A.E."/>
            <person name="Felis G.E."/>
            <person name="de Vos W.M."/>
            <person name="Barrangou R."/>
            <person name="Klaenhammer T.R."/>
            <person name="Caufield P.W."/>
            <person name="Cui Y."/>
            <person name="Zhang H."/>
            <person name="O'Toole P.W."/>
        </authorList>
    </citation>
    <scope>NUCLEOTIDE SEQUENCE [LARGE SCALE GENOMIC DNA]</scope>
    <source>
        <strain evidence="5 6">DSM 18527</strain>
    </source>
</reference>